<accession>A0A2L1GMF8</accession>
<dbReference type="Gene3D" id="1.25.40.10">
    <property type="entry name" value="Tetratricopeptide repeat domain"/>
    <property type="match status" value="1"/>
</dbReference>
<organism evidence="2 3">
    <name type="scientific">Desulfobulbus oralis</name>
    <dbReference type="NCBI Taxonomy" id="1986146"/>
    <lineage>
        <taxon>Bacteria</taxon>
        <taxon>Pseudomonadati</taxon>
        <taxon>Thermodesulfobacteriota</taxon>
        <taxon>Desulfobulbia</taxon>
        <taxon>Desulfobulbales</taxon>
        <taxon>Desulfobulbaceae</taxon>
        <taxon>Desulfobulbus</taxon>
    </lineage>
</organism>
<keyword evidence="3" id="KW-1185">Reference proteome</keyword>
<dbReference type="AlphaFoldDB" id="A0A2L1GMF8"/>
<dbReference type="InterPro" id="IPR016135">
    <property type="entry name" value="UBQ-conjugating_enzyme/RWD"/>
</dbReference>
<protein>
    <submittedName>
        <fullName evidence="2">Uncharacterized protein</fullName>
    </submittedName>
</protein>
<dbReference type="Gene3D" id="3.10.110.10">
    <property type="entry name" value="Ubiquitin Conjugating Enzyme"/>
    <property type="match status" value="1"/>
</dbReference>
<evidence type="ECO:0000313" key="3">
    <source>
        <dbReference type="Proteomes" id="UP000239867"/>
    </source>
</evidence>
<dbReference type="EMBL" id="CP021255">
    <property type="protein sequence ID" value="AVD70834.1"/>
    <property type="molecule type" value="Genomic_DNA"/>
</dbReference>
<reference evidence="2 3" key="1">
    <citation type="journal article" date="2018" name="MBio">
        <title>Insights into the evolution of host association through the isolation and characterization of a novel human periodontal pathobiont, Desulfobulbus oralis.</title>
        <authorList>
            <person name="Cross K.L."/>
            <person name="Chirania P."/>
            <person name="Xiong W."/>
            <person name="Beall C.J."/>
            <person name="Elkins J.G."/>
            <person name="Giannone R.J."/>
            <person name="Griffen A.L."/>
            <person name="Guss A.M."/>
            <person name="Hettich R.L."/>
            <person name="Joshi S.S."/>
            <person name="Mokrzan E.M."/>
            <person name="Martin R.K."/>
            <person name="Zhulin I.B."/>
            <person name="Leys E.J."/>
            <person name="Podar M."/>
        </authorList>
    </citation>
    <scope>NUCLEOTIDE SEQUENCE [LARGE SCALE GENOMIC DNA]</scope>
    <source>
        <strain evidence="2 3">ORNL</strain>
    </source>
</reference>
<dbReference type="InterPro" id="IPR011990">
    <property type="entry name" value="TPR-like_helical_dom_sf"/>
</dbReference>
<evidence type="ECO:0000256" key="1">
    <source>
        <dbReference type="SAM" id="MobiDB-lite"/>
    </source>
</evidence>
<proteinExistence type="predicted"/>
<gene>
    <name evidence="2" type="ORF">CAY53_04515</name>
</gene>
<sequence length="811" mass="91285">MRIMANAPELVTESGYLNSERDKLINFLKQYANIALAGTRGEPPRKYELEFNMRAYVPDEDGISVGRKHRILITLPLGFPQNAPKVEALSPMYHPALNEDDDSFAIAAQWARQPSLPDLVIYLASLITGRIYKVENPVNPDATEWYDEHKKDLPLDSPAKSNKEQESLLGMLEEDDFNPAFGMDEEIPEEDPGKYQDQIQEIRDLLAQNQLYILGKRLNELPPSLWFPERDEAEEKVKKAKQETKKLFAMAKKQEDAGNYGKAVEYAQAILARIPDHPDAQALAQRLQQSSFITASLTDALSEQESAAAKGATHEHTQASGESGPPIPKQKMAWLPEDFPLRRILLGALGVVVAFWIFTLAMSDQSTLSMINRRIQDGQNYIDQKQYANAKEVLENVRDNMPGLTVLWFRKGGLKKKINKMLAEPALVESTHRSRVKYKGNYVDRDTAMALGEMARMEQAAAQQLANGQDDEAIRSYSQALNYISAYPVLGDEQKRLDAIVKKTSVGLLLKQAAQAEKQNNWDNADDLYREAETRLRESAAESAAITAEYAPIVQKRRSGFRLRRTLGQAAEAMSKNRLDSARSYLQQARQMQATSQDISREDSILIDATHVQLQIYEMLPKAKQAFERRQWKEAAALYQQAISLADNSPPEIRQSLADLLHQVERTRDVAFANQALREASRAAGRRDWASALRLENAALSRLNSGHYDQSPEVVELQRRLEGQLAQHRQHSGQANLGKALEARGAAYFRSSFPNIPEKDLASLKATFLRREGARQIYELSCMDSSGGRASKLAVLFAYDERSGQWTPIRN</sequence>
<name>A0A2L1GMF8_9BACT</name>
<dbReference type="SUPFAM" id="SSF54495">
    <property type="entry name" value="UBC-like"/>
    <property type="match status" value="1"/>
</dbReference>
<dbReference type="SUPFAM" id="SSF48452">
    <property type="entry name" value="TPR-like"/>
    <property type="match status" value="1"/>
</dbReference>
<dbReference type="Proteomes" id="UP000239867">
    <property type="component" value="Chromosome"/>
</dbReference>
<dbReference type="KEGG" id="deo:CAY53_04515"/>
<evidence type="ECO:0000313" key="2">
    <source>
        <dbReference type="EMBL" id="AVD70834.1"/>
    </source>
</evidence>
<feature type="region of interest" description="Disordered" evidence="1">
    <location>
        <begin position="304"/>
        <end position="327"/>
    </location>
</feature>